<dbReference type="eggNOG" id="ENOG502ZH3B">
    <property type="taxonomic scope" value="Bacteria"/>
</dbReference>
<dbReference type="RefSeq" id="WP_034677273.1">
    <property type="nucleotide sequence ID" value="NZ_FPAP01000001.1"/>
</dbReference>
<evidence type="ECO:0000313" key="2">
    <source>
        <dbReference type="Proteomes" id="UP000028713"/>
    </source>
</evidence>
<evidence type="ECO:0000313" key="1">
    <source>
        <dbReference type="EMBL" id="KFF00767.1"/>
    </source>
</evidence>
<dbReference type="STRING" id="236814.IX39_09135"/>
<dbReference type="OrthoDB" id="1274031at2"/>
<accession>A0A085Z8K3</accession>
<dbReference type="AlphaFoldDB" id="A0A085Z8K3"/>
<gene>
    <name evidence="1" type="ORF">IX39_09135</name>
</gene>
<name>A0A085Z8K3_9FLAO</name>
<proteinExistence type="predicted"/>
<organism evidence="1 2">
    <name type="scientific">Chryseobacterium formosense</name>
    <dbReference type="NCBI Taxonomy" id="236814"/>
    <lineage>
        <taxon>Bacteria</taxon>
        <taxon>Pseudomonadati</taxon>
        <taxon>Bacteroidota</taxon>
        <taxon>Flavobacteriia</taxon>
        <taxon>Flavobacteriales</taxon>
        <taxon>Weeksellaceae</taxon>
        <taxon>Chryseobacterium group</taxon>
        <taxon>Chryseobacterium</taxon>
    </lineage>
</organism>
<dbReference type="Proteomes" id="UP000028713">
    <property type="component" value="Unassembled WGS sequence"/>
</dbReference>
<keyword evidence="2" id="KW-1185">Reference proteome</keyword>
<reference evidence="1 2" key="1">
    <citation type="submission" date="2014-07" db="EMBL/GenBank/DDBJ databases">
        <title>Genome of Chryseobacterium formosense LMG 24722.</title>
        <authorList>
            <person name="Pipes S.E."/>
            <person name="Stropko S.J."/>
            <person name="Newman J.D."/>
        </authorList>
    </citation>
    <scope>NUCLEOTIDE SEQUENCE [LARGE SCALE GENOMIC DNA]</scope>
    <source>
        <strain evidence="1 2">LMG 24722</strain>
    </source>
</reference>
<dbReference type="EMBL" id="JPRP01000001">
    <property type="protein sequence ID" value="KFF00767.1"/>
    <property type="molecule type" value="Genomic_DNA"/>
</dbReference>
<protein>
    <submittedName>
        <fullName evidence="1">Uncharacterized protein</fullName>
    </submittedName>
</protein>
<comment type="caution">
    <text evidence="1">The sequence shown here is derived from an EMBL/GenBank/DDBJ whole genome shotgun (WGS) entry which is preliminary data.</text>
</comment>
<sequence>MKNSVLKGILGAVAVAGVAVIAKKVIERKRFVKGIFEEYGIKERSPFGLADKIREMDEEQYQELKGKFKKEFASKCCHKNFDRKEEKFAEA</sequence>